<feature type="region of interest" description="Disordered" evidence="1">
    <location>
        <begin position="419"/>
        <end position="446"/>
    </location>
</feature>
<evidence type="ECO:0000313" key="3">
    <source>
        <dbReference type="EMBL" id="KAJ3183376.1"/>
    </source>
</evidence>
<dbReference type="EMBL" id="JADGJQ010000006">
    <property type="protein sequence ID" value="KAJ3183376.1"/>
    <property type="molecule type" value="Genomic_DNA"/>
</dbReference>
<protein>
    <recommendedName>
        <fullName evidence="2">DUF4537 domain-containing protein</fullName>
    </recommendedName>
</protein>
<keyword evidence="4" id="KW-1185">Reference proteome</keyword>
<evidence type="ECO:0000256" key="1">
    <source>
        <dbReference type="SAM" id="MobiDB-lite"/>
    </source>
</evidence>
<proteinExistence type="predicted"/>
<dbReference type="Pfam" id="PF15057">
    <property type="entry name" value="DUF4537"/>
    <property type="match status" value="1"/>
</dbReference>
<dbReference type="Gene3D" id="2.30.30.140">
    <property type="match status" value="1"/>
</dbReference>
<reference evidence="3" key="1">
    <citation type="submission" date="2020-05" db="EMBL/GenBank/DDBJ databases">
        <title>Phylogenomic resolution of chytrid fungi.</title>
        <authorList>
            <person name="Stajich J.E."/>
            <person name="Amses K."/>
            <person name="Simmons R."/>
            <person name="Seto K."/>
            <person name="Myers J."/>
            <person name="Bonds A."/>
            <person name="Quandt C.A."/>
            <person name="Barry K."/>
            <person name="Liu P."/>
            <person name="Grigoriev I."/>
            <person name="Longcore J.E."/>
            <person name="James T.Y."/>
        </authorList>
    </citation>
    <scope>NUCLEOTIDE SEQUENCE</scope>
    <source>
        <strain evidence="3">JEL0379</strain>
    </source>
</reference>
<sequence>MPDDDIYTLAERFDRAFQRDLTLSVVFCPECSGLAFNSTCVECKKTFRRSQLSSVMSYHNIVKRLCDLEKGTAVIARWYQNAIYYKARVVELCTSKPNTFLLDFLDGDEPREVHMNDLLLHPEPLRDEAAILGKSCKVLAHMPSSLSEHGEQDSFQPGIVHSASLKTVGVKFFYGRQPDTRIEIPRSDVIVVDEAFYRKVIGDIADMAKQERTGGVNGAPQNLQMHETKPCTVETPSKARLFVVKSATKAGKKQGTSPGVLKCSASKTQTIPKGTAVKPEVCKTVWFAATTSTAEGSVSDSKNHVNQTALETPRTPAPSSSHKTSGVEALGGAHTSTCTPLPSSRTLAQRMEEHIKTKTPLALKPTALEGVIEDFPTVATTPSRSSPVDLSRPLTPAFGVPLPALSDLEVDTTTVIEKDSNSCSSSRSSSPIIVLDSDSEELTSNVRRPPDDAVIYIVDD</sequence>
<feature type="compositionally biased region" description="Polar residues" evidence="1">
    <location>
        <begin position="293"/>
        <end position="310"/>
    </location>
</feature>
<gene>
    <name evidence="3" type="ORF">HDU87_006695</name>
</gene>
<dbReference type="InterPro" id="IPR032770">
    <property type="entry name" value="DUF4537"/>
</dbReference>
<evidence type="ECO:0000259" key="2">
    <source>
        <dbReference type="Pfam" id="PF15057"/>
    </source>
</evidence>
<name>A0AAD5TQ73_9FUNG</name>
<feature type="region of interest" description="Disordered" evidence="1">
    <location>
        <begin position="293"/>
        <end position="342"/>
    </location>
</feature>
<feature type="domain" description="DUF4537" evidence="2">
    <location>
        <begin position="71"/>
        <end position="201"/>
    </location>
</feature>
<dbReference type="AlphaFoldDB" id="A0AAD5TQ73"/>
<organism evidence="3 4">
    <name type="scientific">Geranomyces variabilis</name>
    <dbReference type="NCBI Taxonomy" id="109894"/>
    <lineage>
        <taxon>Eukaryota</taxon>
        <taxon>Fungi</taxon>
        <taxon>Fungi incertae sedis</taxon>
        <taxon>Chytridiomycota</taxon>
        <taxon>Chytridiomycota incertae sedis</taxon>
        <taxon>Chytridiomycetes</taxon>
        <taxon>Spizellomycetales</taxon>
        <taxon>Powellomycetaceae</taxon>
        <taxon>Geranomyces</taxon>
    </lineage>
</organism>
<evidence type="ECO:0000313" key="4">
    <source>
        <dbReference type="Proteomes" id="UP001212152"/>
    </source>
</evidence>
<feature type="compositionally biased region" description="Low complexity" evidence="1">
    <location>
        <begin position="421"/>
        <end position="430"/>
    </location>
</feature>
<dbReference type="Proteomes" id="UP001212152">
    <property type="component" value="Unassembled WGS sequence"/>
</dbReference>
<accession>A0AAD5TQ73</accession>
<comment type="caution">
    <text evidence="3">The sequence shown here is derived from an EMBL/GenBank/DDBJ whole genome shotgun (WGS) entry which is preliminary data.</text>
</comment>